<accession>A0A423Q1U0</accession>
<dbReference type="Pfam" id="PF00999">
    <property type="entry name" value="Na_H_Exchanger"/>
    <property type="match status" value="1"/>
</dbReference>
<feature type="compositionally biased region" description="Basic and acidic residues" evidence="9">
    <location>
        <begin position="568"/>
        <end position="579"/>
    </location>
</feature>
<keyword evidence="2" id="KW-0813">Transport</keyword>
<evidence type="ECO:0000256" key="8">
    <source>
        <dbReference type="ARBA" id="ARBA00023136"/>
    </source>
</evidence>
<evidence type="ECO:0000256" key="1">
    <source>
        <dbReference type="ARBA" id="ARBA00004651"/>
    </source>
</evidence>
<evidence type="ECO:0000256" key="6">
    <source>
        <dbReference type="ARBA" id="ARBA00022989"/>
    </source>
</evidence>
<feature type="region of interest" description="Disordered" evidence="9">
    <location>
        <begin position="568"/>
        <end position="587"/>
    </location>
</feature>
<evidence type="ECO:0000256" key="3">
    <source>
        <dbReference type="ARBA" id="ARBA00022449"/>
    </source>
</evidence>
<dbReference type="Gene3D" id="1.20.1530.20">
    <property type="match status" value="1"/>
</dbReference>
<dbReference type="NCBIfam" id="NF003716">
    <property type="entry name" value="PRK05326.1-3"/>
    <property type="match status" value="1"/>
</dbReference>
<feature type="transmembrane region" description="Helical" evidence="10">
    <location>
        <begin position="301"/>
        <end position="321"/>
    </location>
</feature>
<feature type="transmembrane region" description="Helical" evidence="10">
    <location>
        <begin position="333"/>
        <end position="353"/>
    </location>
</feature>
<evidence type="ECO:0000259" key="11">
    <source>
        <dbReference type="SMART" id="SM01091"/>
    </source>
</evidence>
<dbReference type="GO" id="GO:0050660">
    <property type="term" value="F:flavin adenine dinucleotide binding"/>
    <property type="evidence" value="ECO:0007669"/>
    <property type="project" value="InterPro"/>
</dbReference>
<feature type="transmembrane region" description="Helical" evidence="10">
    <location>
        <begin position="365"/>
        <end position="385"/>
    </location>
</feature>
<feature type="transmembrane region" description="Helical" evidence="10">
    <location>
        <begin position="266"/>
        <end position="289"/>
    </location>
</feature>
<feature type="transmembrane region" description="Helical" evidence="10">
    <location>
        <begin position="221"/>
        <end position="254"/>
    </location>
</feature>
<keyword evidence="4" id="KW-1003">Cell membrane</keyword>
<sequence length="587" mass="63678">MIDTNVILFFVGLLLFLSVLASSLARFGPPLLLIFLIVGMLAGEDGPGQINFNNVPVAYFVANLALAVILLDGGLRTHFQTFRVALRPALSLATFGVLISATLAGAFIAVWLNVDWRYGLLLGSIVASTDAAAVFSQLRNSGVTLNQRVSATLEIESGTNDPMAIFLVTFLLGAIESDKGFTPSTILSEIAHQFGIGIAGGIVLGYVLSFLISRLRLVEGLYALLIVSGGLMAFTAINQLGGSGFLGIYVVGLVVGNRRNHASEHVFRVMDGLAWLAQAGMFLVLGLLVNPNQLWDHAGSAALIALFLIFVARPVAVWMSLLPFHFPSREQGFIAWVGLRGAVPIVLSLFPLMADLEGGQFLFDITFAVVLVSLLIQGTSLAWMARLLKLQLPREPGAVARFDFEGTRPDPYILLAFRIQPASSLAATQGDALARFDKLRCIAVTRGPRLLFPKRGFVYAANDLLYLITPERHAEELSLLFRGKNRDSEPAARAFFGSFILHGNATMAALATVYGVTLEARQGELEIADYMRRRLRRRPVEGDVVDVDGLRLTVRTLDAGVIETVGLRLREPERPEGGKKPRPRGGR</sequence>
<evidence type="ECO:0000256" key="5">
    <source>
        <dbReference type="ARBA" id="ARBA00022692"/>
    </source>
</evidence>
<evidence type="ECO:0000256" key="10">
    <source>
        <dbReference type="SAM" id="Phobius"/>
    </source>
</evidence>
<comment type="subcellular location">
    <subcellularLocation>
        <location evidence="1">Cell membrane</location>
        <topology evidence="1">Multi-pass membrane protein</topology>
    </subcellularLocation>
</comment>
<keyword evidence="7" id="KW-0406">Ion transport</keyword>
<evidence type="ECO:0000313" key="12">
    <source>
        <dbReference type="EMBL" id="ROO32478.1"/>
    </source>
</evidence>
<dbReference type="Gene3D" id="3.30.465.10">
    <property type="match status" value="1"/>
</dbReference>
<organism evidence="12 13">
    <name type="scientific">Salinisphaera orenii YIM 95161</name>
    <dbReference type="NCBI Taxonomy" id="1051139"/>
    <lineage>
        <taxon>Bacteria</taxon>
        <taxon>Pseudomonadati</taxon>
        <taxon>Pseudomonadota</taxon>
        <taxon>Gammaproteobacteria</taxon>
        <taxon>Salinisphaerales</taxon>
        <taxon>Salinisphaeraceae</taxon>
        <taxon>Salinisphaera</taxon>
    </lineage>
</organism>
<dbReference type="Pfam" id="PF03471">
    <property type="entry name" value="CorC_HlyC"/>
    <property type="match status" value="1"/>
</dbReference>
<evidence type="ECO:0000256" key="2">
    <source>
        <dbReference type="ARBA" id="ARBA00022448"/>
    </source>
</evidence>
<dbReference type="RefSeq" id="WP_123590406.1">
    <property type="nucleotide sequence ID" value="NZ_AYKF01000066.1"/>
</dbReference>
<dbReference type="GO" id="GO:0005886">
    <property type="term" value="C:plasma membrane"/>
    <property type="evidence" value="ECO:0007669"/>
    <property type="project" value="UniProtKB-SubCell"/>
</dbReference>
<dbReference type="InterPro" id="IPR006153">
    <property type="entry name" value="Cation/H_exchanger_TM"/>
</dbReference>
<comment type="caution">
    <text evidence="12">The sequence shown here is derived from an EMBL/GenBank/DDBJ whole genome shotgun (WGS) entry which is preliminary data.</text>
</comment>
<dbReference type="Proteomes" id="UP000285123">
    <property type="component" value="Unassembled WGS sequence"/>
</dbReference>
<dbReference type="InterPro" id="IPR016169">
    <property type="entry name" value="FAD-bd_PCMH_sub2"/>
</dbReference>
<dbReference type="PANTHER" id="PTHR32507">
    <property type="entry name" value="NA(+)/H(+) ANTIPORTER 1"/>
    <property type="match status" value="1"/>
</dbReference>
<feature type="domain" description="Transporter-associated" evidence="11">
    <location>
        <begin position="492"/>
        <end position="571"/>
    </location>
</feature>
<dbReference type="GO" id="GO:1902600">
    <property type="term" value="P:proton transmembrane transport"/>
    <property type="evidence" value="ECO:0007669"/>
    <property type="project" value="InterPro"/>
</dbReference>
<feature type="transmembrane region" description="Helical" evidence="10">
    <location>
        <begin position="194"/>
        <end position="215"/>
    </location>
</feature>
<dbReference type="NCBIfam" id="NF003715">
    <property type="entry name" value="PRK05326.1-2"/>
    <property type="match status" value="1"/>
</dbReference>
<dbReference type="SUPFAM" id="SSF56176">
    <property type="entry name" value="FAD-binding/transporter-associated domain-like"/>
    <property type="match status" value="1"/>
</dbReference>
<keyword evidence="5 10" id="KW-0812">Transmembrane</keyword>
<dbReference type="EMBL" id="AYKF01000066">
    <property type="protein sequence ID" value="ROO32478.1"/>
    <property type="molecule type" value="Genomic_DNA"/>
</dbReference>
<reference evidence="12 13" key="1">
    <citation type="submission" date="2013-10" db="EMBL/GenBank/DDBJ databases">
        <title>Salinisphaera halophila YIM 95161 Genome Sequencing.</title>
        <authorList>
            <person name="Lai Q."/>
            <person name="Li C."/>
            <person name="Shao Z."/>
        </authorList>
    </citation>
    <scope>NUCLEOTIDE SEQUENCE [LARGE SCALE GENOMIC DNA]</scope>
    <source>
        <strain evidence="12 13">YIM 95161</strain>
    </source>
</reference>
<name>A0A423Q1U0_9GAMM</name>
<dbReference type="OrthoDB" id="570124at2"/>
<protein>
    <submittedName>
        <fullName evidence="12">Potassium transporter</fullName>
    </submittedName>
</protein>
<dbReference type="InterPro" id="IPR038770">
    <property type="entry name" value="Na+/solute_symporter_sf"/>
</dbReference>
<evidence type="ECO:0000256" key="9">
    <source>
        <dbReference type="SAM" id="MobiDB-lite"/>
    </source>
</evidence>
<dbReference type="InterPro" id="IPR005170">
    <property type="entry name" value="Transptr-assoc_dom"/>
</dbReference>
<gene>
    <name evidence="12" type="ORF">SAHL_05585</name>
</gene>
<proteinExistence type="predicted"/>
<keyword evidence="8 10" id="KW-0472">Membrane</keyword>
<evidence type="ECO:0000313" key="13">
    <source>
        <dbReference type="Proteomes" id="UP000285123"/>
    </source>
</evidence>
<evidence type="ECO:0000256" key="7">
    <source>
        <dbReference type="ARBA" id="ARBA00023065"/>
    </source>
</evidence>
<evidence type="ECO:0000256" key="4">
    <source>
        <dbReference type="ARBA" id="ARBA00022475"/>
    </source>
</evidence>
<keyword evidence="6 10" id="KW-1133">Transmembrane helix</keyword>
<feature type="transmembrane region" description="Helical" evidence="10">
    <location>
        <begin position="57"/>
        <end position="77"/>
    </location>
</feature>
<dbReference type="GO" id="GO:0015297">
    <property type="term" value="F:antiporter activity"/>
    <property type="evidence" value="ECO:0007669"/>
    <property type="project" value="UniProtKB-KW"/>
</dbReference>
<dbReference type="NCBIfam" id="NF003714">
    <property type="entry name" value="PRK05326.1-1"/>
    <property type="match status" value="1"/>
</dbReference>
<keyword evidence="3" id="KW-0050">Antiport</keyword>
<dbReference type="AlphaFoldDB" id="A0A423Q1U0"/>
<dbReference type="InterPro" id="IPR036318">
    <property type="entry name" value="FAD-bd_PCMH-like_sf"/>
</dbReference>
<feature type="transmembrane region" description="Helical" evidence="10">
    <location>
        <begin position="89"/>
        <end position="112"/>
    </location>
</feature>
<dbReference type="SMART" id="SM01091">
    <property type="entry name" value="CorC_HlyC"/>
    <property type="match status" value="1"/>
</dbReference>
<dbReference type="PANTHER" id="PTHR32507:SF7">
    <property type="entry name" value="K(+)_H(+) ANTIPORTER NHAP2"/>
    <property type="match status" value="1"/>
</dbReference>